<evidence type="ECO:0000313" key="3">
    <source>
        <dbReference type="Proteomes" id="UP000261660"/>
    </source>
</evidence>
<organism evidence="2 3">
    <name type="scientific">Labrus bergylta</name>
    <name type="common">ballan wrasse</name>
    <dbReference type="NCBI Taxonomy" id="56723"/>
    <lineage>
        <taxon>Eukaryota</taxon>
        <taxon>Metazoa</taxon>
        <taxon>Chordata</taxon>
        <taxon>Craniata</taxon>
        <taxon>Vertebrata</taxon>
        <taxon>Euteleostomi</taxon>
        <taxon>Actinopterygii</taxon>
        <taxon>Neopterygii</taxon>
        <taxon>Teleostei</taxon>
        <taxon>Neoteleostei</taxon>
        <taxon>Acanthomorphata</taxon>
        <taxon>Eupercaria</taxon>
        <taxon>Labriformes</taxon>
        <taxon>Labridae</taxon>
        <taxon>Labrus</taxon>
    </lineage>
</organism>
<name>A0A3Q3FHJ6_9LABR</name>
<reference evidence="2" key="2">
    <citation type="submission" date="2025-09" db="UniProtKB">
        <authorList>
            <consortium name="Ensembl"/>
        </authorList>
    </citation>
    <scope>IDENTIFICATION</scope>
</reference>
<reference evidence="2" key="1">
    <citation type="submission" date="2025-08" db="UniProtKB">
        <authorList>
            <consortium name="Ensembl"/>
        </authorList>
    </citation>
    <scope>IDENTIFICATION</scope>
</reference>
<protein>
    <submittedName>
        <fullName evidence="2">Uncharacterized protein</fullName>
    </submittedName>
</protein>
<dbReference type="Proteomes" id="UP000261660">
    <property type="component" value="Unplaced"/>
</dbReference>
<accession>A0A3Q3FHJ6</accession>
<dbReference type="AlphaFoldDB" id="A0A3Q3FHJ6"/>
<proteinExistence type="predicted"/>
<feature type="region of interest" description="Disordered" evidence="1">
    <location>
        <begin position="1"/>
        <end position="23"/>
    </location>
</feature>
<dbReference type="InParanoid" id="A0A3Q3FHJ6"/>
<sequence length="68" mass="7655">MTSSEHVVRDITARQSGTPKQGLFSKQGLIPALQTEFRTDSPEQKTLSNWSKPIPSQYYNPVFVQSSK</sequence>
<evidence type="ECO:0000313" key="2">
    <source>
        <dbReference type="Ensembl" id="ENSLBEP00000018937.1"/>
    </source>
</evidence>
<keyword evidence="3" id="KW-1185">Reference proteome</keyword>
<dbReference type="Ensembl" id="ENSLBET00000019967.1">
    <property type="protein sequence ID" value="ENSLBEP00000018937.1"/>
    <property type="gene ID" value="ENSLBEG00000014563.1"/>
</dbReference>
<feature type="compositionally biased region" description="Basic and acidic residues" evidence="1">
    <location>
        <begin position="1"/>
        <end position="12"/>
    </location>
</feature>
<evidence type="ECO:0000256" key="1">
    <source>
        <dbReference type="SAM" id="MobiDB-lite"/>
    </source>
</evidence>